<dbReference type="Pfam" id="PF01252">
    <property type="entry name" value="Peptidase_A8"/>
    <property type="match status" value="1"/>
</dbReference>
<comment type="caution">
    <text evidence="9">Lacks conserved residue(s) required for the propagation of feature annotation.</text>
</comment>
<evidence type="ECO:0000313" key="12">
    <source>
        <dbReference type="EMBL" id="WAH35515.1"/>
    </source>
</evidence>
<keyword evidence="4 9" id="KW-0812">Transmembrane</keyword>
<dbReference type="PROSITE" id="PS00855">
    <property type="entry name" value="SPASE_II"/>
    <property type="match status" value="1"/>
</dbReference>
<protein>
    <recommendedName>
        <fullName evidence="9">Lipoprotein signal peptidase</fullName>
        <ecNumber evidence="9">3.4.23.36</ecNumber>
    </recommendedName>
    <alternativeName>
        <fullName evidence="9">Prolipoprotein signal peptidase</fullName>
    </alternativeName>
    <alternativeName>
        <fullName evidence="9">Signal peptidase II</fullName>
        <shortName evidence="9">SPase II</shortName>
    </alternativeName>
</protein>
<evidence type="ECO:0000256" key="2">
    <source>
        <dbReference type="ARBA" id="ARBA00022475"/>
    </source>
</evidence>
<evidence type="ECO:0000256" key="8">
    <source>
        <dbReference type="ARBA" id="ARBA00023136"/>
    </source>
</evidence>
<dbReference type="RefSeq" id="WP_268042798.1">
    <property type="nucleotide sequence ID" value="NZ_CP104064.1"/>
</dbReference>
<dbReference type="PRINTS" id="PR00781">
    <property type="entry name" value="LIPOSIGPTASE"/>
</dbReference>
<dbReference type="EMBL" id="CP104064">
    <property type="protein sequence ID" value="WAH35515.1"/>
    <property type="molecule type" value="Genomic_DNA"/>
</dbReference>
<evidence type="ECO:0000256" key="3">
    <source>
        <dbReference type="ARBA" id="ARBA00022670"/>
    </source>
</evidence>
<keyword evidence="3 9" id="KW-0645">Protease</keyword>
<feature type="active site" evidence="9">
    <location>
        <position position="130"/>
    </location>
</feature>
<proteinExistence type="inferred from homology"/>
<reference evidence="12" key="1">
    <citation type="submission" date="2022-08" db="EMBL/GenBank/DDBJ databases">
        <title>Alicyclobacillus dauci DSM2870, complete genome.</title>
        <authorList>
            <person name="Wang Q."/>
            <person name="Cai R."/>
            <person name="Wang Z."/>
        </authorList>
    </citation>
    <scope>NUCLEOTIDE SEQUENCE</scope>
    <source>
        <strain evidence="12">DSM 28700</strain>
    </source>
</reference>
<dbReference type="GO" id="GO:0004190">
    <property type="term" value="F:aspartic-type endopeptidase activity"/>
    <property type="evidence" value="ECO:0007669"/>
    <property type="project" value="UniProtKB-EC"/>
</dbReference>
<comment type="function">
    <text evidence="9 10">This protein specifically catalyzes the removal of signal peptides from prolipoproteins.</text>
</comment>
<dbReference type="PANTHER" id="PTHR33695">
    <property type="entry name" value="LIPOPROTEIN SIGNAL PEPTIDASE"/>
    <property type="match status" value="1"/>
</dbReference>
<evidence type="ECO:0000256" key="9">
    <source>
        <dbReference type="HAMAP-Rule" id="MF_00161"/>
    </source>
</evidence>
<gene>
    <name evidence="9 12" type="primary">lspA</name>
    <name evidence="12" type="ORF">NZD86_14590</name>
</gene>
<dbReference type="InterPro" id="IPR001872">
    <property type="entry name" value="Peptidase_A8"/>
</dbReference>
<comment type="similarity">
    <text evidence="1 9 11">Belongs to the peptidase A8 family.</text>
</comment>
<sequence>MNILLYIIALLVYLLDQLVKWLVRANVPEGQTVTVIPNVLNIFHIQNVGGAFSIFPNQTWLFVLVALVVTVAVIVVERRFRPTLMMQFGLGFLLGGAVGNMTDRIITHSVTDFVSIIIGQYHFAIFNLADVAVDVGVLLLLINSFRSTKDTETNTKKEDMNS</sequence>
<evidence type="ECO:0000256" key="4">
    <source>
        <dbReference type="ARBA" id="ARBA00022692"/>
    </source>
</evidence>
<evidence type="ECO:0000256" key="10">
    <source>
        <dbReference type="RuleBase" id="RU000594"/>
    </source>
</evidence>
<feature type="transmembrane region" description="Helical" evidence="9">
    <location>
        <begin position="83"/>
        <end position="101"/>
    </location>
</feature>
<evidence type="ECO:0000256" key="5">
    <source>
        <dbReference type="ARBA" id="ARBA00022750"/>
    </source>
</evidence>
<comment type="pathway">
    <text evidence="9">Protein modification; lipoprotein biosynthesis (signal peptide cleavage).</text>
</comment>
<comment type="catalytic activity">
    <reaction evidence="9 10">
        <text>Release of signal peptides from bacterial membrane prolipoproteins. Hydrolyzes -Xaa-Yaa-Zaa-|-(S,diacylglyceryl)Cys-, in which Xaa is hydrophobic (preferably Leu), and Yaa (Ala or Ser) and Zaa (Gly or Ala) have small, neutral side chains.</text>
        <dbReference type="EC" id="3.4.23.36"/>
    </reaction>
</comment>
<dbReference type="EC" id="3.4.23.36" evidence="9"/>
<evidence type="ECO:0000256" key="11">
    <source>
        <dbReference type="RuleBase" id="RU004181"/>
    </source>
</evidence>
<keyword evidence="5 9" id="KW-0064">Aspartyl protease</keyword>
<dbReference type="NCBIfam" id="TIGR00077">
    <property type="entry name" value="lspA"/>
    <property type="match status" value="1"/>
</dbReference>
<feature type="transmembrane region" description="Helical" evidence="9">
    <location>
        <begin position="59"/>
        <end position="76"/>
    </location>
</feature>
<keyword evidence="7 9" id="KW-1133">Transmembrane helix</keyword>
<name>A0ABY6YYD4_9BACL</name>
<keyword evidence="6 9" id="KW-0378">Hydrolase</keyword>
<organism evidence="12 13">
    <name type="scientific">Alicyclobacillus dauci</name>
    <dbReference type="NCBI Taxonomy" id="1475485"/>
    <lineage>
        <taxon>Bacteria</taxon>
        <taxon>Bacillati</taxon>
        <taxon>Bacillota</taxon>
        <taxon>Bacilli</taxon>
        <taxon>Bacillales</taxon>
        <taxon>Alicyclobacillaceae</taxon>
        <taxon>Alicyclobacillus</taxon>
    </lineage>
</organism>
<accession>A0ABY6YYD4</accession>
<evidence type="ECO:0000256" key="1">
    <source>
        <dbReference type="ARBA" id="ARBA00006139"/>
    </source>
</evidence>
<keyword evidence="13" id="KW-1185">Reference proteome</keyword>
<dbReference type="PANTHER" id="PTHR33695:SF1">
    <property type="entry name" value="LIPOPROTEIN SIGNAL PEPTIDASE"/>
    <property type="match status" value="1"/>
</dbReference>
<feature type="active site" evidence="9">
    <location>
        <position position="112"/>
    </location>
</feature>
<evidence type="ECO:0000313" key="13">
    <source>
        <dbReference type="Proteomes" id="UP001164803"/>
    </source>
</evidence>
<evidence type="ECO:0000256" key="7">
    <source>
        <dbReference type="ARBA" id="ARBA00022989"/>
    </source>
</evidence>
<keyword evidence="8 9" id="KW-0472">Membrane</keyword>
<dbReference type="Proteomes" id="UP001164803">
    <property type="component" value="Chromosome"/>
</dbReference>
<comment type="subcellular location">
    <subcellularLocation>
        <location evidence="9">Cell membrane</location>
        <topology evidence="9">Multi-pass membrane protein</topology>
    </subcellularLocation>
</comment>
<feature type="transmembrane region" description="Helical" evidence="9">
    <location>
        <begin position="121"/>
        <end position="142"/>
    </location>
</feature>
<dbReference type="HAMAP" id="MF_00161">
    <property type="entry name" value="LspA"/>
    <property type="match status" value="1"/>
</dbReference>
<keyword evidence="2 9" id="KW-1003">Cell membrane</keyword>
<evidence type="ECO:0000256" key="6">
    <source>
        <dbReference type="ARBA" id="ARBA00022801"/>
    </source>
</evidence>